<feature type="domain" description="CBS" evidence="3">
    <location>
        <begin position="7"/>
        <end position="62"/>
    </location>
</feature>
<dbReference type="InterPro" id="IPR045865">
    <property type="entry name" value="ACT-like_dom_sf"/>
</dbReference>
<dbReference type="RefSeq" id="WP_089975841.1">
    <property type="nucleotide sequence ID" value="NZ_FNJW01000008.1"/>
</dbReference>
<feature type="domain" description="ACT" evidence="4">
    <location>
        <begin position="144"/>
        <end position="218"/>
    </location>
</feature>
<sequence>MDVKSYMTSAVVTVSQETKVLEALDMMKENDFHRLPVVKNGQMIGLITQEIIQENSPSTATSLSIHEMNYLLTKTKVGDIMQKKVLTIHADDLLEEAASRMRDQKIGVLPVVEEGNKIVGIITDKDIFSAFIDIMGYNHKGSRIVIDIPEDHPGILEDITNILAEAKISIDQIAVYRKDHFTQVIIQMDSPNVNAIKEIVTTSGYTVSSAIYKEGKINNNN</sequence>
<dbReference type="CDD" id="cd04584">
    <property type="entry name" value="CBS_pair_AcuB_like"/>
    <property type="match status" value="1"/>
</dbReference>
<feature type="domain" description="CBS" evidence="3">
    <location>
        <begin position="81"/>
        <end position="141"/>
    </location>
</feature>
<dbReference type="EMBL" id="FNJW01000008">
    <property type="protein sequence ID" value="SDQ16106.1"/>
    <property type="molecule type" value="Genomic_DNA"/>
</dbReference>
<proteinExistence type="predicted"/>
<dbReference type="PROSITE" id="PS51371">
    <property type="entry name" value="CBS"/>
    <property type="match status" value="2"/>
</dbReference>
<gene>
    <name evidence="5" type="ORF">SAMN04487752_1029</name>
</gene>
<dbReference type="Proteomes" id="UP000199481">
    <property type="component" value="Unassembled WGS sequence"/>
</dbReference>
<evidence type="ECO:0000259" key="3">
    <source>
        <dbReference type="PROSITE" id="PS51371"/>
    </source>
</evidence>
<dbReference type="AlphaFoldDB" id="A0A1H0YMN2"/>
<dbReference type="InterPro" id="IPR051462">
    <property type="entry name" value="CBS_domain-containing"/>
</dbReference>
<dbReference type="OrthoDB" id="9802114at2"/>
<dbReference type="SUPFAM" id="SSF54631">
    <property type="entry name" value="CBS-domain pair"/>
    <property type="match status" value="1"/>
</dbReference>
<dbReference type="Pfam" id="PF00571">
    <property type="entry name" value="CBS"/>
    <property type="match status" value="2"/>
</dbReference>
<dbReference type="CDD" id="cd02116">
    <property type="entry name" value="ACT"/>
    <property type="match status" value="1"/>
</dbReference>
<dbReference type="PANTHER" id="PTHR48108:SF34">
    <property type="entry name" value="CBS DOMAIN-CONTAINING PROTEIN YHCV"/>
    <property type="match status" value="1"/>
</dbReference>
<evidence type="ECO:0000313" key="6">
    <source>
        <dbReference type="Proteomes" id="UP000199481"/>
    </source>
</evidence>
<evidence type="ECO:0000259" key="4">
    <source>
        <dbReference type="PROSITE" id="PS51671"/>
    </source>
</evidence>
<keyword evidence="1" id="KW-0677">Repeat</keyword>
<dbReference type="PANTHER" id="PTHR48108">
    <property type="entry name" value="CBS DOMAIN-CONTAINING PROTEIN CBSX2, CHLOROPLASTIC"/>
    <property type="match status" value="1"/>
</dbReference>
<name>A0A1H0YMN2_9LACT</name>
<dbReference type="Pfam" id="PF01842">
    <property type="entry name" value="ACT"/>
    <property type="match status" value="1"/>
</dbReference>
<dbReference type="PROSITE" id="PS51671">
    <property type="entry name" value="ACT"/>
    <property type="match status" value="1"/>
</dbReference>
<keyword evidence="6" id="KW-1185">Reference proteome</keyword>
<evidence type="ECO:0000313" key="5">
    <source>
        <dbReference type="EMBL" id="SDQ16106.1"/>
    </source>
</evidence>
<dbReference type="Gene3D" id="3.10.580.10">
    <property type="entry name" value="CBS-domain"/>
    <property type="match status" value="1"/>
</dbReference>
<dbReference type="SMART" id="SM00116">
    <property type="entry name" value="CBS"/>
    <property type="match status" value="2"/>
</dbReference>
<dbReference type="InterPro" id="IPR002912">
    <property type="entry name" value="ACT_dom"/>
</dbReference>
<organism evidence="5 6">
    <name type="scientific">Carnobacterium viridans</name>
    <dbReference type="NCBI Taxonomy" id="174587"/>
    <lineage>
        <taxon>Bacteria</taxon>
        <taxon>Bacillati</taxon>
        <taxon>Bacillota</taxon>
        <taxon>Bacilli</taxon>
        <taxon>Lactobacillales</taxon>
        <taxon>Carnobacteriaceae</taxon>
        <taxon>Carnobacterium</taxon>
    </lineage>
</organism>
<dbReference type="InterPro" id="IPR046342">
    <property type="entry name" value="CBS_dom_sf"/>
</dbReference>
<reference evidence="6" key="1">
    <citation type="submission" date="2016-10" db="EMBL/GenBank/DDBJ databases">
        <authorList>
            <person name="Varghese N."/>
            <person name="Submissions S."/>
        </authorList>
    </citation>
    <scope>NUCLEOTIDE SEQUENCE [LARGE SCALE GENOMIC DNA]</scope>
    <source>
        <strain evidence="6">MPL-11</strain>
    </source>
</reference>
<dbReference type="Gene3D" id="3.30.70.260">
    <property type="match status" value="1"/>
</dbReference>
<protein>
    <submittedName>
        <fullName evidence="5">Acetoin utilization protein AcuB</fullName>
    </submittedName>
</protein>
<dbReference type="SUPFAM" id="SSF55021">
    <property type="entry name" value="ACT-like"/>
    <property type="match status" value="1"/>
</dbReference>
<evidence type="ECO:0000256" key="1">
    <source>
        <dbReference type="ARBA" id="ARBA00022737"/>
    </source>
</evidence>
<dbReference type="InterPro" id="IPR000644">
    <property type="entry name" value="CBS_dom"/>
</dbReference>
<evidence type="ECO:0000256" key="2">
    <source>
        <dbReference type="PROSITE-ProRule" id="PRU00703"/>
    </source>
</evidence>
<accession>A0A1H0YMN2</accession>
<keyword evidence="2" id="KW-0129">CBS domain</keyword>